<dbReference type="Pfam" id="PF00240">
    <property type="entry name" value="ubiquitin"/>
    <property type="match status" value="2"/>
</dbReference>
<comment type="caution">
    <text evidence="4">The sequence shown here is derived from an EMBL/GenBank/DDBJ whole genome shotgun (WGS) entry which is preliminary data.</text>
</comment>
<accession>A0A9K3JYR4</accession>
<protein>
    <submittedName>
        <fullName evidence="4">Ubiquitin domain-containing protein</fullName>
    </submittedName>
</protein>
<dbReference type="SUPFAM" id="SSF54236">
    <property type="entry name" value="Ubiquitin-like"/>
    <property type="match status" value="2"/>
</dbReference>
<dbReference type="Gramene" id="mRNA:HanXRQr2_Chr01g0038611">
    <property type="protein sequence ID" value="mRNA:HanXRQr2_Chr01g0038611"/>
    <property type="gene ID" value="HanXRQr2_Chr01g0038611"/>
</dbReference>
<sequence>MCDGRYVNFFKTATGKIISLKVKDSATIGSIKLKIQTKECIPFHQQELIFKGKVVEDINTLVDVLIKKDPTLTLACKSSTLLNISIKNAEGTVTYSLEVKPTDTIASVKEKIKMKEGISVDEQVLIFNKMVPGDSGTLIDFHINSKSTLTLI</sequence>
<organism evidence="4 5">
    <name type="scientific">Helianthus annuus</name>
    <name type="common">Common sunflower</name>
    <dbReference type="NCBI Taxonomy" id="4232"/>
    <lineage>
        <taxon>Eukaryota</taxon>
        <taxon>Viridiplantae</taxon>
        <taxon>Streptophyta</taxon>
        <taxon>Embryophyta</taxon>
        <taxon>Tracheophyta</taxon>
        <taxon>Spermatophyta</taxon>
        <taxon>Magnoliopsida</taxon>
        <taxon>eudicotyledons</taxon>
        <taxon>Gunneridae</taxon>
        <taxon>Pentapetalae</taxon>
        <taxon>asterids</taxon>
        <taxon>campanulids</taxon>
        <taxon>Asterales</taxon>
        <taxon>Asteraceae</taxon>
        <taxon>Asteroideae</taxon>
        <taxon>Heliantheae alliance</taxon>
        <taxon>Heliantheae</taxon>
        <taxon>Helianthus</taxon>
    </lineage>
</organism>
<proteinExistence type="predicted"/>
<dbReference type="GO" id="GO:0031625">
    <property type="term" value="F:ubiquitin protein ligase binding"/>
    <property type="evidence" value="ECO:0000318"/>
    <property type="project" value="GO_Central"/>
</dbReference>
<dbReference type="Gene3D" id="3.10.20.90">
    <property type="entry name" value="Phosphatidylinositol 3-kinase Catalytic Subunit, Chain A, domain 1"/>
    <property type="match status" value="2"/>
</dbReference>
<dbReference type="InterPro" id="IPR050158">
    <property type="entry name" value="Ubiquitin_ubiquitin-like"/>
</dbReference>
<dbReference type="GO" id="GO:0019941">
    <property type="term" value="P:modification-dependent protein catabolic process"/>
    <property type="evidence" value="ECO:0000318"/>
    <property type="project" value="GO_Central"/>
</dbReference>
<dbReference type="InterPro" id="IPR000626">
    <property type="entry name" value="Ubiquitin-like_dom"/>
</dbReference>
<keyword evidence="2" id="KW-0832">Ubl conjugation</keyword>
<dbReference type="PRINTS" id="PR00348">
    <property type="entry name" value="UBIQUITIN"/>
</dbReference>
<dbReference type="InterPro" id="IPR019956">
    <property type="entry name" value="Ubiquitin_dom"/>
</dbReference>
<dbReference type="GO" id="GO:0031386">
    <property type="term" value="F:protein tag activity"/>
    <property type="evidence" value="ECO:0000318"/>
    <property type="project" value="GO_Central"/>
</dbReference>
<reference evidence="4" key="1">
    <citation type="journal article" date="2017" name="Nature">
        <title>The sunflower genome provides insights into oil metabolism, flowering and Asterid evolution.</title>
        <authorList>
            <person name="Badouin H."/>
            <person name="Gouzy J."/>
            <person name="Grassa C.J."/>
            <person name="Murat F."/>
            <person name="Staton S.E."/>
            <person name="Cottret L."/>
            <person name="Lelandais-Briere C."/>
            <person name="Owens G.L."/>
            <person name="Carrere S."/>
            <person name="Mayjonade B."/>
            <person name="Legrand L."/>
            <person name="Gill N."/>
            <person name="Kane N.C."/>
            <person name="Bowers J.E."/>
            <person name="Hubner S."/>
            <person name="Bellec A."/>
            <person name="Berard A."/>
            <person name="Berges H."/>
            <person name="Blanchet N."/>
            <person name="Boniface M.C."/>
            <person name="Brunel D."/>
            <person name="Catrice O."/>
            <person name="Chaidir N."/>
            <person name="Claudel C."/>
            <person name="Donnadieu C."/>
            <person name="Faraut T."/>
            <person name="Fievet G."/>
            <person name="Helmstetter N."/>
            <person name="King M."/>
            <person name="Knapp S.J."/>
            <person name="Lai Z."/>
            <person name="Le Paslier M.C."/>
            <person name="Lippi Y."/>
            <person name="Lorenzon L."/>
            <person name="Mandel J.R."/>
            <person name="Marage G."/>
            <person name="Marchand G."/>
            <person name="Marquand E."/>
            <person name="Bret-Mestries E."/>
            <person name="Morien E."/>
            <person name="Nambeesan S."/>
            <person name="Nguyen T."/>
            <person name="Pegot-Espagnet P."/>
            <person name="Pouilly N."/>
            <person name="Raftis F."/>
            <person name="Sallet E."/>
            <person name="Schiex T."/>
            <person name="Thomas J."/>
            <person name="Vandecasteele C."/>
            <person name="Vares D."/>
            <person name="Vear F."/>
            <person name="Vautrin S."/>
            <person name="Crespi M."/>
            <person name="Mangin B."/>
            <person name="Burke J.M."/>
            <person name="Salse J."/>
            <person name="Munos S."/>
            <person name="Vincourt P."/>
            <person name="Rieseberg L.H."/>
            <person name="Langlade N.B."/>
        </authorList>
    </citation>
    <scope>NUCLEOTIDE SEQUENCE</scope>
    <source>
        <tissue evidence="4">Leaves</tissue>
    </source>
</reference>
<dbReference type="EMBL" id="MNCJ02000316">
    <property type="protein sequence ID" value="KAF5823464.1"/>
    <property type="molecule type" value="Genomic_DNA"/>
</dbReference>
<feature type="domain" description="Ubiquitin-like" evidence="3">
    <location>
        <begin position="9"/>
        <end position="74"/>
    </location>
</feature>
<evidence type="ECO:0000313" key="4">
    <source>
        <dbReference type="EMBL" id="KAF5823464.1"/>
    </source>
</evidence>
<evidence type="ECO:0000256" key="2">
    <source>
        <dbReference type="ARBA" id="ARBA00022843"/>
    </source>
</evidence>
<evidence type="ECO:0000313" key="5">
    <source>
        <dbReference type="Proteomes" id="UP000215914"/>
    </source>
</evidence>
<keyword evidence="5" id="KW-1185">Reference proteome</keyword>
<dbReference type="SMART" id="SM00213">
    <property type="entry name" value="UBQ"/>
    <property type="match status" value="2"/>
</dbReference>
<dbReference type="Proteomes" id="UP000215914">
    <property type="component" value="Unassembled WGS sequence"/>
</dbReference>
<name>A0A9K3JYR4_HELAN</name>
<reference evidence="4" key="2">
    <citation type="submission" date="2020-06" db="EMBL/GenBank/DDBJ databases">
        <title>Helianthus annuus Genome sequencing and assembly Release 2.</title>
        <authorList>
            <person name="Gouzy J."/>
            <person name="Langlade N."/>
            <person name="Munos S."/>
        </authorList>
    </citation>
    <scope>NUCLEOTIDE SEQUENCE</scope>
    <source>
        <tissue evidence="4">Leaves</tissue>
    </source>
</reference>
<feature type="domain" description="Ubiquitin-like" evidence="3">
    <location>
        <begin position="82"/>
        <end position="152"/>
    </location>
</feature>
<dbReference type="PROSITE" id="PS50053">
    <property type="entry name" value="UBIQUITIN_2"/>
    <property type="match status" value="2"/>
</dbReference>
<dbReference type="GO" id="GO:0005737">
    <property type="term" value="C:cytoplasm"/>
    <property type="evidence" value="ECO:0000318"/>
    <property type="project" value="GO_Central"/>
</dbReference>
<dbReference type="AlphaFoldDB" id="A0A9K3JYR4"/>
<dbReference type="InterPro" id="IPR029071">
    <property type="entry name" value="Ubiquitin-like_domsf"/>
</dbReference>
<dbReference type="GO" id="GO:0016567">
    <property type="term" value="P:protein ubiquitination"/>
    <property type="evidence" value="ECO:0000318"/>
    <property type="project" value="GO_Central"/>
</dbReference>
<dbReference type="PANTHER" id="PTHR10666">
    <property type="entry name" value="UBIQUITIN"/>
    <property type="match status" value="1"/>
</dbReference>
<evidence type="ECO:0000259" key="3">
    <source>
        <dbReference type="PROSITE" id="PS50053"/>
    </source>
</evidence>
<keyword evidence="1" id="KW-1017">Isopeptide bond</keyword>
<gene>
    <name evidence="4" type="ORF">HanXRQr2_Chr01g0038611</name>
</gene>
<dbReference type="GO" id="GO:0003729">
    <property type="term" value="F:mRNA binding"/>
    <property type="evidence" value="ECO:0007669"/>
    <property type="project" value="UniProtKB-ARBA"/>
</dbReference>
<dbReference type="GO" id="GO:0005634">
    <property type="term" value="C:nucleus"/>
    <property type="evidence" value="ECO:0000318"/>
    <property type="project" value="GO_Central"/>
</dbReference>
<evidence type="ECO:0000256" key="1">
    <source>
        <dbReference type="ARBA" id="ARBA00022499"/>
    </source>
</evidence>